<evidence type="ECO:0000256" key="1">
    <source>
        <dbReference type="ARBA" id="ARBA00004141"/>
    </source>
</evidence>
<dbReference type="GO" id="GO:0000045">
    <property type="term" value="P:autophagosome assembly"/>
    <property type="evidence" value="ECO:0007669"/>
    <property type="project" value="TreeGrafter"/>
</dbReference>
<dbReference type="AlphaFoldDB" id="A0AAW2YI02"/>
<accession>A0AAW2YI02</accession>
<keyword evidence="9" id="KW-1185">Reference proteome</keyword>
<evidence type="ECO:0000256" key="2">
    <source>
        <dbReference type="ARBA" id="ARBA00022692"/>
    </source>
</evidence>
<organism evidence="8 9">
    <name type="scientific">Acrasis kona</name>
    <dbReference type="NCBI Taxonomy" id="1008807"/>
    <lineage>
        <taxon>Eukaryota</taxon>
        <taxon>Discoba</taxon>
        <taxon>Heterolobosea</taxon>
        <taxon>Tetramitia</taxon>
        <taxon>Eutetramitia</taxon>
        <taxon>Acrasidae</taxon>
        <taxon>Acrasis</taxon>
    </lineage>
</organism>
<feature type="transmembrane region" description="Helical" evidence="6">
    <location>
        <begin position="230"/>
        <end position="252"/>
    </location>
</feature>
<dbReference type="EMBL" id="JAOPGA020000123">
    <property type="protein sequence ID" value="KAL0476958.1"/>
    <property type="molecule type" value="Genomic_DNA"/>
</dbReference>
<dbReference type="GO" id="GO:0016020">
    <property type="term" value="C:membrane"/>
    <property type="evidence" value="ECO:0007669"/>
    <property type="project" value="UniProtKB-SubCell"/>
</dbReference>
<feature type="transmembrane region" description="Helical" evidence="6">
    <location>
        <begin position="99"/>
        <end position="124"/>
    </location>
</feature>
<reference evidence="8 9" key="1">
    <citation type="submission" date="2024-03" db="EMBL/GenBank/DDBJ databases">
        <title>The Acrasis kona genome and developmental transcriptomes reveal deep origins of eukaryotic multicellular pathways.</title>
        <authorList>
            <person name="Sheikh S."/>
            <person name="Fu C.-J."/>
            <person name="Brown M.W."/>
            <person name="Baldauf S.L."/>
        </authorList>
    </citation>
    <scope>NUCLEOTIDE SEQUENCE [LARGE SCALE GENOMIC DNA]</scope>
    <source>
        <strain evidence="8 9">ATCC MYA-3509</strain>
    </source>
</reference>
<name>A0AAW2YI02_9EUKA</name>
<keyword evidence="3 6" id="KW-1133">Transmembrane helix</keyword>
<dbReference type="Proteomes" id="UP001431209">
    <property type="component" value="Unassembled WGS sequence"/>
</dbReference>
<comment type="subcellular location">
    <subcellularLocation>
        <location evidence="1">Membrane</location>
        <topology evidence="1">Multi-pass membrane protein</topology>
    </subcellularLocation>
</comment>
<dbReference type="InterPro" id="IPR045014">
    <property type="entry name" value="TM41A/B"/>
</dbReference>
<evidence type="ECO:0000256" key="5">
    <source>
        <dbReference type="ARBA" id="ARBA00025797"/>
    </source>
</evidence>
<sequence length="262" mass="29647">MANTKTQPRDNDVKTTEKLIRLIGIFSVYVVLLAILYCTLPPLKADEYEKVMKIPKSLSQVRVTAQVLSRYTSNYYYRVAFMVWALYLFLQTFSVPGTIFLNVLCGAVFGLTTAFIMTVAAGTLGASSAYFMSSLLGFKSVVEKFVPTKLQFFRDQISSHKENLFFYLLFLRISPMLPNWFINIASPVLNIPFSYFFLATLIGISPQTFIAVNTGVYINELVEEEGGNPLLNYKTISLLFAIATMALLPIFLKRYFVKSKVE</sequence>
<feature type="domain" description="VTT" evidence="7">
    <location>
        <begin position="95"/>
        <end position="215"/>
    </location>
</feature>
<comment type="caution">
    <text evidence="8">The sequence shown here is derived from an EMBL/GenBank/DDBJ whole genome shotgun (WGS) entry which is preliminary data.</text>
</comment>
<gene>
    <name evidence="8" type="ORF">AKO1_005610</name>
</gene>
<evidence type="ECO:0000256" key="4">
    <source>
        <dbReference type="ARBA" id="ARBA00023136"/>
    </source>
</evidence>
<feature type="transmembrane region" description="Helical" evidence="6">
    <location>
        <begin position="20"/>
        <end position="40"/>
    </location>
</feature>
<keyword evidence="2 6" id="KW-0812">Transmembrane</keyword>
<proteinExistence type="inferred from homology"/>
<dbReference type="PANTHER" id="PTHR43220">
    <property type="match status" value="1"/>
</dbReference>
<dbReference type="InterPro" id="IPR032816">
    <property type="entry name" value="VTT_dom"/>
</dbReference>
<comment type="similarity">
    <text evidence="5">Belongs to the TMEM41 family.</text>
</comment>
<keyword evidence="4 6" id="KW-0472">Membrane</keyword>
<protein>
    <submittedName>
        <fullName evidence="8">SNARE associated Golgi protein</fullName>
    </submittedName>
</protein>
<evidence type="ECO:0000313" key="9">
    <source>
        <dbReference type="Proteomes" id="UP001431209"/>
    </source>
</evidence>
<dbReference type="Pfam" id="PF09335">
    <property type="entry name" value="VTT_dom"/>
    <property type="match status" value="1"/>
</dbReference>
<feature type="transmembrane region" description="Helical" evidence="6">
    <location>
        <begin position="164"/>
        <end position="182"/>
    </location>
</feature>
<dbReference type="PANTHER" id="PTHR43220:SF18">
    <property type="entry name" value="TRANSMEMBRANE PROTEIN 41B"/>
    <property type="match status" value="1"/>
</dbReference>
<evidence type="ECO:0000256" key="6">
    <source>
        <dbReference type="SAM" id="Phobius"/>
    </source>
</evidence>
<evidence type="ECO:0000313" key="8">
    <source>
        <dbReference type="EMBL" id="KAL0476958.1"/>
    </source>
</evidence>
<evidence type="ECO:0000256" key="3">
    <source>
        <dbReference type="ARBA" id="ARBA00022989"/>
    </source>
</evidence>
<evidence type="ECO:0000259" key="7">
    <source>
        <dbReference type="Pfam" id="PF09335"/>
    </source>
</evidence>
<feature type="transmembrane region" description="Helical" evidence="6">
    <location>
        <begin position="75"/>
        <end position="93"/>
    </location>
</feature>
<feature type="transmembrane region" description="Helical" evidence="6">
    <location>
        <begin position="194"/>
        <end position="218"/>
    </location>
</feature>